<evidence type="ECO:0000256" key="1">
    <source>
        <dbReference type="SAM" id="Coils"/>
    </source>
</evidence>
<gene>
    <name evidence="2" type="ORF">FO440_15190</name>
</gene>
<proteinExistence type="predicted"/>
<organism evidence="2 3">
    <name type="scientific">Mucilaginibacter corticis</name>
    <dbReference type="NCBI Taxonomy" id="2597670"/>
    <lineage>
        <taxon>Bacteria</taxon>
        <taxon>Pseudomonadati</taxon>
        <taxon>Bacteroidota</taxon>
        <taxon>Sphingobacteriia</taxon>
        <taxon>Sphingobacteriales</taxon>
        <taxon>Sphingobacteriaceae</taxon>
        <taxon>Mucilaginibacter</taxon>
    </lineage>
</organism>
<dbReference type="Proteomes" id="UP000318733">
    <property type="component" value="Unassembled WGS sequence"/>
</dbReference>
<sequence>MKKKNTFVNETLSFEDFEQAIAQRPASDVALDELVRERLTAEKDAQKKERELKKARNKLS</sequence>
<accession>A0A556MMN0</accession>
<name>A0A556MMN0_9SPHI</name>
<comment type="caution">
    <text evidence="2">The sequence shown here is derived from an EMBL/GenBank/DDBJ whole genome shotgun (WGS) entry which is preliminary data.</text>
</comment>
<keyword evidence="1" id="KW-0175">Coiled coil</keyword>
<evidence type="ECO:0000313" key="3">
    <source>
        <dbReference type="Proteomes" id="UP000318733"/>
    </source>
</evidence>
<protein>
    <submittedName>
        <fullName evidence="2">Uncharacterized protein</fullName>
    </submittedName>
</protein>
<evidence type="ECO:0000313" key="2">
    <source>
        <dbReference type="EMBL" id="TSJ41072.1"/>
    </source>
</evidence>
<keyword evidence="3" id="KW-1185">Reference proteome</keyword>
<reference evidence="2 3" key="1">
    <citation type="submission" date="2019-07" db="EMBL/GenBank/DDBJ databases">
        <authorList>
            <person name="Huq M.A."/>
        </authorList>
    </citation>
    <scope>NUCLEOTIDE SEQUENCE [LARGE SCALE GENOMIC DNA]</scope>
    <source>
        <strain evidence="2 3">MAH-19</strain>
    </source>
</reference>
<feature type="coiled-coil region" evidence="1">
    <location>
        <begin position="31"/>
        <end position="58"/>
    </location>
</feature>
<dbReference type="AlphaFoldDB" id="A0A556MMN0"/>
<dbReference type="RefSeq" id="WP_144249109.1">
    <property type="nucleotide sequence ID" value="NZ_VLPK01000002.1"/>
</dbReference>
<dbReference type="EMBL" id="VLPK01000002">
    <property type="protein sequence ID" value="TSJ41072.1"/>
    <property type="molecule type" value="Genomic_DNA"/>
</dbReference>